<feature type="region of interest" description="Disordered" evidence="1">
    <location>
        <begin position="203"/>
        <end position="301"/>
    </location>
</feature>
<evidence type="ECO:0000313" key="2">
    <source>
        <dbReference type="EMBL" id="MBG6089852.1"/>
    </source>
</evidence>
<evidence type="ECO:0000313" key="3">
    <source>
        <dbReference type="Proteomes" id="UP000614047"/>
    </source>
</evidence>
<dbReference type="RefSeq" id="WP_197012395.1">
    <property type="nucleotide sequence ID" value="NZ_BAABES010000010.1"/>
</dbReference>
<dbReference type="AlphaFoldDB" id="A0A931GK28"/>
<accession>A0A931GK28</accession>
<evidence type="ECO:0000256" key="1">
    <source>
        <dbReference type="SAM" id="MobiDB-lite"/>
    </source>
</evidence>
<dbReference type="EMBL" id="JADOUA010000001">
    <property type="protein sequence ID" value="MBG6089852.1"/>
    <property type="molecule type" value="Genomic_DNA"/>
</dbReference>
<comment type="caution">
    <text evidence="2">The sequence shown here is derived from an EMBL/GenBank/DDBJ whole genome shotgun (WGS) entry which is preliminary data.</text>
</comment>
<reference evidence="2" key="1">
    <citation type="submission" date="2020-11" db="EMBL/GenBank/DDBJ databases">
        <title>Sequencing the genomes of 1000 actinobacteria strains.</title>
        <authorList>
            <person name="Klenk H.-P."/>
        </authorList>
    </citation>
    <scope>NUCLEOTIDE SEQUENCE</scope>
    <source>
        <strain evidence="2">DSM 43175</strain>
    </source>
</reference>
<feature type="compositionally biased region" description="Pro residues" evidence="1">
    <location>
        <begin position="210"/>
        <end position="250"/>
    </location>
</feature>
<organism evidence="2 3">
    <name type="scientific">Actinomadura viridis</name>
    <dbReference type="NCBI Taxonomy" id="58110"/>
    <lineage>
        <taxon>Bacteria</taxon>
        <taxon>Bacillati</taxon>
        <taxon>Actinomycetota</taxon>
        <taxon>Actinomycetes</taxon>
        <taxon>Streptosporangiales</taxon>
        <taxon>Thermomonosporaceae</taxon>
        <taxon>Actinomadura</taxon>
    </lineage>
</organism>
<proteinExistence type="predicted"/>
<gene>
    <name evidence="2" type="ORF">IW256_003965</name>
</gene>
<name>A0A931GK28_9ACTN</name>
<sequence>MDPVSALITACALAWFVTRGAVDAASAQAGQEARVAAAAIQDDLRRRREAWAKRLADRVAGGRAGGPATALWWAWAAARTAQAVRRGLRREPRAGERARELRGETGPFRRIWDAGVNGARFARQESRRQRHTEERHARVPLGVCGRCGTVVARRSLAPDPADASVLVCVLCRGAAKPTQPDTEKPAGPAPELVDAKVVDADATGDTPRLIDPPRPGGDSAPPPPPPVLPSPPEPPTPAPVPETPQVPAAPQPAAVPAANTREIEEGEPMPPRQPGQIVPRRHHAPSRTAGHAPARANGGESYTHGQWNRAVADIHKQLDALPAALELMLRRLTVADAGRSQVRGVLQLHDDIVQFMGQVTDMLREVNRIEQPVLAAVEAAGGTEEIAGIPYLSDV</sequence>
<keyword evidence="3" id="KW-1185">Reference proteome</keyword>
<protein>
    <submittedName>
        <fullName evidence="2">Uncharacterized protein</fullName>
    </submittedName>
</protein>
<dbReference type="Proteomes" id="UP000614047">
    <property type="component" value="Unassembled WGS sequence"/>
</dbReference>